<reference evidence="1 2" key="1">
    <citation type="journal article" date="2014" name="Mol. Biol. Evol.">
        <title>Massive expansion of Ubiquitination-related gene families within the Chlamydiae.</title>
        <authorList>
            <person name="Domman D."/>
            <person name="Collingro A."/>
            <person name="Lagkouvardos I."/>
            <person name="Gehre L."/>
            <person name="Weinmaier T."/>
            <person name="Rattei T."/>
            <person name="Subtil A."/>
            <person name="Horn M."/>
        </authorList>
    </citation>
    <scope>NUCLEOTIDE SEQUENCE [LARGE SCALE GENOMIC DNA]</scope>
    <source>
        <strain evidence="1 2">OEW1</strain>
    </source>
</reference>
<accession>A0A0C1EA11</accession>
<name>A0A0C1EA11_9BACT</name>
<dbReference type="RefSeq" id="WP_013925576.1">
    <property type="nucleotide sequence ID" value="NZ_BAWW01000063.1"/>
</dbReference>
<sequence length="1085" mass="127071">MTTPLIASKSFYLPIVYDPTKQNKTISVTTKNILKIYSEELERLAKLSTEKVVHLKLDELFDFSNQESWVLYFKALDFILENPLAEIAYFLITKWCKQDPSKSLILLNYLLQKTDRNQDALFSHFIFILNELEDEQLKNSEIIKNLSQAYIYLRLEYSDFPGENIDNISKMKDQLKKSDLEAYKDLLFEEIKICIQMELTGDAEKTLKRLLLCPLSEEETIKATLHFKQFVENKKDAAQHKKFLKEIGWNSISETYAFSLIRTNNLVGFISFINCMPPIHPKFWERVIHEVTQSHHKNIQKSFLDYLAEKASSVLIHKEVHTSSLITCIFEHMHVQSLSAFFLVDPEIQDPVMFLQQSLKLFTATPHFKPQQELLSKIHEKLECIQTQQQTQWEVHKFTLIFAYLNLCVNFRDFSSFSKAFDYLEELLKSGLSKIHHHPFLSLHDNLLKTLKSAGPKHLNKSLIGEMSISMFKYFGFLHENWTGKRIDYMPICDVLNHIYTLSLRSGLQSESLIYMAGKLLFFEEQRTPITISKTRNTKKLEISPFREHTPLIEAILKRLMSSNCSENLFIANTCLSDRHLQLASPQNYVQLRIDCFNTLCAFLKRTDRFKEMLEILNSFDYFLGTCQESLKKLSDPSIKQLWENILVCSLLIPKEWNLKSNTRPFNGFWIFFVKHVQGANFYEKMAFKIRCIRECFSNFHICKSEQDVLHTQLFLTFDLHLLNDAPKDCPYVKKAFLDVVFSIPPNHPMLKEAHLNRVKNCLKKIFDQNILRKNDPEYVVINTYLNLDIEDLSASHLDYFVTQFSLSKNNIKVKQRLLYILHRKQQNLNFSHLYKLMTALFNVPLEIMDPLEFITIAKFIIHLKKSASPTKAHRKSFLQFSQLFLEKAGIHTLERSNCFSFLCIWQKLIKTYIRWGFYAKKSSVLLNLLKKTITICERLQLKPIECSSALLVYFLFMSKNSSTPLPPKFFEQLDEILNKEAIKVLETTLDENRRFLISIFKKICEREGFKSLLPKLFESLSKIKMNENFSVLFSGQLESISAIIKKDLSDLLLSEINVGFHLFQIYPFKFSNPIPHNIFKPILD</sequence>
<organism evidence="1 2">
    <name type="scientific">Parachlamydia acanthamoebae</name>
    <dbReference type="NCBI Taxonomy" id="83552"/>
    <lineage>
        <taxon>Bacteria</taxon>
        <taxon>Pseudomonadati</taxon>
        <taxon>Chlamydiota</taxon>
        <taxon>Chlamydiia</taxon>
        <taxon>Parachlamydiales</taxon>
        <taxon>Parachlamydiaceae</taxon>
        <taxon>Parachlamydia</taxon>
    </lineage>
</organism>
<gene>
    <name evidence="1" type="ORF">DB43_HD00390</name>
</gene>
<evidence type="ECO:0000313" key="2">
    <source>
        <dbReference type="Proteomes" id="UP000031307"/>
    </source>
</evidence>
<evidence type="ECO:0000313" key="1">
    <source>
        <dbReference type="EMBL" id="KIA76913.1"/>
    </source>
</evidence>
<proteinExistence type="predicted"/>
<comment type="caution">
    <text evidence="1">The sequence shown here is derived from an EMBL/GenBank/DDBJ whole genome shotgun (WGS) entry which is preliminary data.</text>
</comment>
<dbReference type="PATRIC" id="fig|83552.4.peg.1975"/>
<dbReference type="Proteomes" id="UP000031307">
    <property type="component" value="Unassembled WGS sequence"/>
</dbReference>
<dbReference type="AlphaFoldDB" id="A0A0C1EA11"/>
<protein>
    <submittedName>
        <fullName evidence="1">Uncharacterized protein</fullName>
    </submittedName>
</protein>
<dbReference type="EMBL" id="JSAM01000099">
    <property type="protein sequence ID" value="KIA76913.1"/>
    <property type="molecule type" value="Genomic_DNA"/>
</dbReference>